<evidence type="ECO:0000259" key="1">
    <source>
        <dbReference type="Pfam" id="PF13843"/>
    </source>
</evidence>
<dbReference type="Pfam" id="PF13843">
    <property type="entry name" value="DDE_Tnp_1_7"/>
    <property type="match status" value="1"/>
</dbReference>
<accession>A0A4Y2J9D8</accession>
<dbReference type="PANTHER" id="PTHR46599:SF2">
    <property type="entry name" value="PIGGYBAC TRANSPOSABLE ELEMENT-DERIVED PROTEIN 4-LIKE"/>
    <property type="match status" value="1"/>
</dbReference>
<feature type="domain" description="PiggyBac transposable element-derived protein" evidence="1">
    <location>
        <begin position="139"/>
        <end position="219"/>
    </location>
</feature>
<keyword evidence="3" id="KW-1185">Reference proteome</keyword>
<name>A0A4Y2J9D8_ARAVE</name>
<comment type="caution">
    <text evidence="2">The sequence shown here is derived from an EMBL/GenBank/DDBJ whole genome shotgun (WGS) entry which is preliminary data.</text>
</comment>
<gene>
    <name evidence="2" type="ORF">AVEN_48191_1</name>
</gene>
<evidence type="ECO:0000313" key="2">
    <source>
        <dbReference type="EMBL" id="GBM86179.1"/>
    </source>
</evidence>
<protein>
    <recommendedName>
        <fullName evidence="1">PiggyBac transposable element-derived protein domain-containing protein</fullName>
    </recommendedName>
</protein>
<proteinExistence type="predicted"/>
<dbReference type="PANTHER" id="PTHR46599">
    <property type="entry name" value="PIGGYBAC TRANSPOSABLE ELEMENT-DERIVED PROTEIN 4"/>
    <property type="match status" value="1"/>
</dbReference>
<dbReference type="AlphaFoldDB" id="A0A4Y2J9D8"/>
<organism evidence="2 3">
    <name type="scientific">Araneus ventricosus</name>
    <name type="common">Orbweaver spider</name>
    <name type="synonym">Epeira ventricosa</name>
    <dbReference type="NCBI Taxonomy" id="182803"/>
    <lineage>
        <taxon>Eukaryota</taxon>
        <taxon>Metazoa</taxon>
        <taxon>Ecdysozoa</taxon>
        <taxon>Arthropoda</taxon>
        <taxon>Chelicerata</taxon>
        <taxon>Arachnida</taxon>
        <taxon>Araneae</taxon>
        <taxon>Araneomorphae</taxon>
        <taxon>Entelegynae</taxon>
        <taxon>Araneoidea</taxon>
        <taxon>Araneidae</taxon>
        <taxon>Araneus</taxon>
    </lineage>
</organism>
<dbReference type="Proteomes" id="UP000499080">
    <property type="component" value="Unassembled WGS sequence"/>
</dbReference>
<dbReference type="EMBL" id="BGPR01003291">
    <property type="protein sequence ID" value="GBM86179.1"/>
    <property type="molecule type" value="Genomic_DNA"/>
</dbReference>
<evidence type="ECO:0000313" key="3">
    <source>
        <dbReference type="Proteomes" id="UP000499080"/>
    </source>
</evidence>
<reference evidence="2 3" key="1">
    <citation type="journal article" date="2019" name="Sci. Rep.">
        <title>Orb-weaving spider Araneus ventricosus genome elucidates the spidroin gene catalogue.</title>
        <authorList>
            <person name="Kono N."/>
            <person name="Nakamura H."/>
            <person name="Ohtoshi R."/>
            <person name="Moran D.A.P."/>
            <person name="Shinohara A."/>
            <person name="Yoshida Y."/>
            <person name="Fujiwara M."/>
            <person name="Mori M."/>
            <person name="Tomita M."/>
            <person name="Arakawa K."/>
        </authorList>
    </citation>
    <scope>NUCLEOTIDE SEQUENCE [LARGE SCALE GENOMIC DNA]</scope>
</reference>
<sequence>MGKKHPNLLLKIKYIKICGVNSPHVLIHHITKFGLTSKKKRLSTSAALDMLFSLPGDPDDSDDDVCSELQSLENLDNPGTSSGSNVLTTEELSSADDDNSSESDHEMNEEWSNKVDFFDKIASSFNNEPNLKISFNSTEKDYFGMLFTEEILQNIVDETNSYVKQPKKRKRLCHITTDIVLNWKEITSEELEAWIGMHILMGIHQLPELKSLLEHRPYSQCSISRKEVQKNNRDFTCK</sequence>
<dbReference type="OrthoDB" id="118105at2759"/>
<dbReference type="InterPro" id="IPR029526">
    <property type="entry name" value="PGBD"/>
</dbReference>